<proteinExistence type="predicted"/>
<protein>
    <submittedName>
        <fullName evidence="1">Uncharacterized protein</fullName>
    </submittedName>
</protein>
<comment type="caution">
    <text evidence="1">The sequence shown here is derived from an EMBL/GenBank/DDBJ whole genome shotgun (WGS) entry which is preliminary data.</text>
</comment>
<dbReference type="EMBL" id="JAHRIO010055257">
    <property type="protein sequence ID" value="MEQ2176758.1"/>
    <property type="molecule type" value="Genomic_DNA"/>
</dbReference>
<dbReference type="Proteomes" id="UP001476798">
    <property type="component" value="Unassembled WGS sequence"/>
</dbReference>
<name>A0ABV0P206_9TELE</name>
<evidence type="ECO:0000313" key="1">
    <source>
        <dbReference type="EMBL" id="MEQ2176758.1"/>
    </source>
</evidence>
<sequence>MLIRKGNLKRPVNQQLCFSTVGGSWSTWRDPTHACEEHENTMQKDQRLGFKPRTFLQRGNSATNCTTIKPYIKLKKKHHLKIVGVVQPQTCAGVKHITLCKFDVINPRLYLRSHWTLEDSSLHWVISRCFCRTEEPQTTESNRSPEISLQFFIIH</sequence>
<gene>
    <name evidence="1" type="ORF">GOODEAATRI_031328</name>
</gene>
<accession>A0ABV0P206</accession>
<keyword evidence="2" id="KW-1185">Reference proteome</keyword>
<organism evidence="1 2">
    <name type="scientific">Goodea atripinnis</name>
    <dbReference type="NCBI Taxonomy" id="208336"/>
    <lineage>
        <taxon>Eukaryota</taxon>
        <taxon>Metazoa</taxon>
        <taxon>Chordata</taxon>
        <taxon>Craniata</taxon>
        <taxon>Vertebrata</taxon>
        <taxon>Euteleostomi</taxon>
        <taxon>Actinopterygii</taxon>
        <taxon>Neopterygii</taxon>
        <taxon>Teleostei</taxon>
        <taxon>Neoteleostei</taxon>
        <taxon>Acanthomorphata</taxon>
        <taxon>Ovalentaria</taxon>
        <taxon>Atherinomorphae</taxon>
        <taxon>Cyprinodontiformes</taxon>
        <taxon>Goodeidae</taxon>
        <taxon>Goodea</taxon>
    </lineage>
</organism>
<evidence type="ECO:0000313" key="2">
    <source>
        <dbReference type="Proteomes" id="UP001476798"/>
    </source>
</evidence>
<reference evidence="1 2" key="1">
    <citation type="submission" date="2021-06" db="EMBL/GenBank/DDBJ databases">
        <authorList>
            <person name="Palmer J.M."/>
        </authorList>
    </citation>
    <scope>NUCLEOTIDE SEQUENCE [LARGE SCALE GENOMIC DNA]</scope>
    <source>
        <strain evidence="1 2">GA_2019</strain>
        <tissue evidence="1">Muscle</tissue>
    </source>
</reference>